<accession>A0A842EZD7</accession>
<sequence length="371" mass="42544">MNNQTGVYKKWSFKILVFVLLATIILPGQFVDAKSEPLEVTVKSTTQATDNYILVKINTNLPKKTKFTITLTGKNNFEKKKNIKADKNGNFEKKFKKLKDGIYEVNISSLKTSKQKRKVRKIFGDDASNLTGEFIKDKKVSFSEYIVVGEDYQKQEKEAQELIKNVKDNPTQKNFSAAYSAVIGLPFVPQVEKYKLQLNEIEKSLPAEKKADYNSLKTKDEFTKALKEYNSNIKGAQLVQKMLRVNIDADSYWDENQIFKYFPDDTFTIMDRLKNNKNIDGIIFVGQAHMTDDNGDENLRNVIMSYFTSPTMENLGDSFSELILSDPQTYYNKADGYQIHPSIYSKLDSGERGNLPFIKLSDNNTFDDLSW</sequence>
<dbReference type="Proteomes" id="UP000553016">
    <property type="component" value="Unassembled WGS sequence"/>
</dbReference>
<reference evidence="1 2" key="1">
    <citation type="submission" date="2020-03" db="EMBL/GenBank/DDBJ databases">
        <title>Soil Listeria distribution.</title>
        <authorList>
            <person name="Liao J."/>
            <person name="Wiedmann M."/>
        </authorList>
    </citation>
    <scope>NUCLEOTIDE SEQUENCE [LARGE SCALE GENOMIC DNA]</scope>
    <source>
        <strain evidence="1 2">FSL L7-0149</strain>
    </source>
</reference>
<name>A0A842EZD7_9LIST</name>
<evidence type="ECO:0000313" key="1">
    <source>
        <dbReference type="EMBL" id="MBC2241858.1"/>
    </source>
</evidence>
<dbReference type="RefSeq" id="WP_185541627.1">
    <property type="nucleotide sequence ID" value="NZ_JAARZA010000008.1"/>
</dbReference>
<organism evidence="1 2">
    <name type="scientific">Listeria booriae</name>
    <dbReference type="NCBI Taxonomy" id="1552123"/>
    <lineage>
        <taxon>Bacteria</taxon>
        <taxon>Bacillati</taxon>
        <taxon>Bacillota</taxon>
        <taxon>Bacilli</taxon>
        <taxon>Bacillales</taxon>
        <taxon>Listeriaceae</taxon>
        <taxon>Listeria</taxon>
    </lineage>
</organism>
<comment type="caution">
    <text evidence="1">The sequence shown here is derived from an EMBL/GenBank/DDBJ whole genome shotgun (WGS) entry which is preliminary data.</text>
</comment>
<dbReference type="EMBL" id="JAARZA010000008">
    <property type="protein sequence ID" value="MBC2241858.1"/>
    <property type="molecule type" value="Genomic_DNA"/>
</dbReference>
<gene>
    <name evidence="1" type="ORF">HCB35_15385</name>
</gene>
<proteinExistence type="predicted"/>
<protein>
    <submittedName>
        <fullName evidence="1">Uncharacterized protein</fullName>
    </submittedName>
</protein>
<dbReference type="AlphaFoldDB" id="A0A842EZD7"/>
<evidence type="ECO:0000313" key="2">
    <source>
        <dbReference type="Proteomes" id="UP000553016"/>
    </source>
</evidence>